<dbReference type="Proteomes" id="UP000185680">
    <property type="component" value="Chromosome"/>
</dbReference>
<dbReference type="KEGG" id="hyl:LPB072_09410"/>
<evidence type="ECO:0000313" key="3">
    <source>
        <dbReference type="EMBL" id="OAD40215.1"/>
    </source>
</evidence>
<feature type="domain" description="DUF5648" evidence="1">
    <location>
        <begin position="71"/>
        <end position="207"/>
    </location>
</feature>
<evidence type="ECO:0000259" key="1">
    <source>
        <dbReference type="Pfam" id="PF18885"/>
    </source>
</evidence>
<accession>A0A167H3N9</accession>
<evidence type="ECO:0000313" key="4">
    <source>
        <dbReference type="Proteomes" id="UP000185657"/>
    </source>
</evidence>
<dbReference type="STRING" id="1763535.LPB072_09410"/>
<dbReference type="InterPro" id="IPR043708">
    <property type="entry name" value="DUF5648"/>
</dbReference>
<dbReference type="EMBL" id="CP017476">
    <property type="protein sequence ID" value="AOW13031.1"/>
    <property type="molecule type" value="Genomic_DNA"/>
</dbReference>
<reference evidence="2 5" key="2">
    <citation type="submission" date="2016-10" db="EMBL/GenBank/DDBJ databases">
        <title>Hydorgenophaga sp. LPB0072 isolated from gastropod.</title>
        <authorList>
            <person name="Kim E."/>
            <person name="Yi H."/>
        </authorList>
    </citation>
    <scope>NUCLEOTIDE SEQUENCE [LARGE SCALE GENOMIC DNA]</scope>
    <source>
        <strain evidence="2 5">LPB0072</strain>
    </source>
</reference>
<dbReference type="EMBL" id="LVWD01000034">
    <property type="protein sequence ID" value="OAD40215.1"/>
    <property type="molecule type" value="Genomic_DNA"/>
</dbReference>
<name>A0A167H3N9_9BURK</name>
<dbReference type="Pfam" id="PF18885">
    <property type="entry name" value="DUF5648"/>
    <property type="match status" value="1"/>
</dbReference>
<proteinExistence type="predicted"/>
<reference evidence="3 4" key="1">
    <citation type="submission" date="2016-02" db="EMBL/GenBank/DDBJ databases">
        <title>Draft genome sequence of Hydrogenophaga sp. LPB0072.</title>
        <authorList>
            <person name="Shin S.-K."/>
            <person name="Yi H."/>
        </authorList>
    </citation>
    <scope>NUCLEOTIDE SEQUENCE [LARGE SCALE GENOMIC DNA]</scope>
    <source>
        <strain evidence="3 4">LPB0072</strain>
    </source>
</reference>
<dbReference type="Proteomes" id="UP000185657">
    <property type="component" value="Unassembled WGS sequence"/>
</dbReference>
<protein>
    <recommendedName>
        <fullName evidence="1">DUF5648 domain-containing protein</fullName>
    </recommendedName>
</protein>
<sequence length="524" mass="55413">MSWALVACGGAGGEGAALSPAAAAPAMEAPWSQEATRKALVEGARLNAQELAEEQATTGFSAQTKAVATVPVYRFYNRDTGAHFYTVSSSERDAVRATLANMLYEGAAFEAGAQAATGLSPVYRFLNRLTGVHFYTISETERDHIQATLAQFNYEGVAYFASKVTGAGLRPLSRFFLAGKGFHFYSVNPSEVALLPQYAPEGVAYFVIGEAPSTPGRVRSYGHCAGADLGVGAALNGCIPFPADNAWNQDVSALPRDPDSDTLIASIGLSTGLHPDFGAGLYAGAPIGIPYVVVSGSQPRVNIAWTAYGDESDPGPYPVPTGAPIEGGPNSTGDRHVLVIDRDNNRLYELGRAFPASGGNWNANVGAVFHIDSNLVRPGGQPGWTSADAAGLPIFPGLARYDEAALGPGGIAHALRFTVQRSRKAYVPPATHWASANTSANLPPMGMRVRLKASYVIPATFSTETRALLTAMKTHGMMVADNGSNWYVSGAPDPRWNNDTLNRELGQVLGRDFEVVRMDGMVQP</sequence>
<gene>
    <name evidence="2" type="ORF">LPB072_09410</name>
    <name evidence="3" type="ORF">LPB72_18905</name>
</gene>
<keyword evidence="4" id="KW-1185">Reference proteome</keyword>
<evidence type="ECO:0000313" key="5">
    <source>
        <dbReference type="Proteomes" id="UP000185680"/>
    </source>
</evidence>
<dbReference type="AlphaFoldDB" id="A0A167H3N9"/>
<organism evidence="2 5">
    <name type="scientific">Hydrogenophaga crassostreae</name>
    <dbReference type="NCBI Taxonomy" id="1763535"/>
    <lineage>
        <taxon>Bacteria</taxon>
        <taxon>Pseudomonadati</taxon>
        <taxon>Pseudomonadota</taxon>
        <taxon>Betaproteobacteria</taxon>
        <taxon>Burkholderiales</taxon>
        <taxon>Comamonadaceae</taxon>
        <taxon>Hydrogenophaga</taxon>
    </lineage>
</organism>
<evidence type="ECO:0000313" key="2">
    <source>
        <dbReference type="EMBL" id="AOW13031.1"/>
    </source>
</evidence>